<feature type="transmembrane region" description="Helical" evidence="6">
    <location>
        <begin position="12"/>
        <end position="30"/>
    </location>
</feature>
<proteinExistence type="predicted"/>
<dbReference type="GO" id="GO:0005886">
    <property type="term" value="C:plasma membrane"/>
    <property type="evidence" value="ECO:0007669"/>
    <property type="project" value="UniProtKB-SubCell"/>
</dbReference>
<gene>
    <name evidence="8" type="ORF">EDC17_10801</name>
</gene>
<evidence type="ECO:0000256" key="4">
    <source>
        <dbReference type="ARBA" id="ARBA00022989"/>
    </source>
</evidence>
<accession>A0A4R3VLQ2</accession>
<keyword evidence="5 6" id="KW-0472">Membrane</keyword>
<dbReference type="Pfam" id="PF00884">
    <property type="entry name" value="Sulfatase"/>
    <property type="match status" value="1"/>
</dbReference>
<dbReference type="InterPro" id="IPR000917">
    <property type="entry name" value="Sulfatase_N"/>
</dbReference>
<feature type="non-terminal residue" evidence="8">
    <location>
        <position position="434"/>
    </location>
</feature>
<feature type="transmembrane region" description="Helical" evidence="6">
    <location>
        <begin position="177"/>
        <end position="202"/>
    </location>
</feature>
<evidence type="ECO:0000256" key="1">
    <source>
        <dbReference type="ARBA" id="ARBA00004651"/>
    </source>
</evidence>
<evidence type="ECO:0000256" key="2">
    <source>
        <dbReference type="ARBA" id="ARBA00022475"/>
    </source>
</evidence>
<keyword evidence="3 6" id="KW-0812">Transmembrane</keyword>
<dbReference type="Gene3D" id="3.40.720.10">
    <property type="entry name" value="Alkaline Phosphatase, subunit A"/>
    <property type="match status" value="1"/>
</dbReference>
<comment type="caution">
    <text evidence="8">The sequence shown here is derived from an EMBL/GenBank/DDBJ whole genome shotgun (WGS) entry which is preliminary data.</text>
</comment>
<dbReference type="InterPro" id="IPR017850">
    <property type="entry name" value="Alkaline_phosphatase_core_sf"/>
</dbReference>
<evidence type="ECO:0000313" key="8">
    <source>
        <dbReference type="EMBL" id="TCV05251.1"/>
    </source>
</evidence>
<evidence type="ECO:0000256" key="5">
    <source>
        <dbReference type="ARBA" id="ARBA00023136"/>
    </source>
</evidence>
<feature type="transmembrane region" description="Helical" evidence="6">
    <location>
        <begin position="146"/>
        <end position="165"/>
    </location>
</feature>
<feature type="transmembrane region" description="Helical" evidence="6">
    <location>
        <begin position="94"/>
        <end position="114"/>
    </location>
</feature>
<dbReference type="SUPFAM" id="SSF53649">
    <property type="entry name" value="Alkaline phosphatase-like"/>
    <property type="match status" value="1"/>
</dbReference>
<keyword evidence="9" id="KW-1185">Reference proteome</keyword>
<evidence type="ECO:0000259" key="7">
    <source>
        <dbReference type="Pfam" id="PF00884"/>
    </source>
</evidence>
<dbReference type="AlphaFoldDB" id="A0A4R3VLQ2"/>
<dbReference type="Proteomes" id="UP000295197">
    <property type="component" value="Unassembled WGS sequence"/>
</dbReference>
<organism evidence="8 9">
    <name type="scientific">Sphingobacterium alimentarium</name>
    <dbReference type="NCBI Taxonomy" id="797292"/>
    <lineage>
        <taxon>Bacteria</taxon>
        <taxon>Pseudomonadati</taxon>
        <taxon>Bacteroidota</taxon>
        <taxon>Sphingobacteriia</taxon>
        <taxon>Sphingobacteriales</taxon>
        <taxon>Sphingobacteriaceae</taxon>
        <taxon>Sphingobacterium</taxon>
    </lineage>
</organism>
<sequence length="434" mass="49569">MKQIELKGYWNTLLLLFIQFLILIILYSGLRVGFYFYNQALFPGVTADEFMVMLWGGVKFDTVAILYVNILYILLQTVPFPFKYREAYQKVCKWIFIVTNSIAVALNLIDYAYYPFTLKRTTGTVFGQFAHEENILKLLFDFLIGYWYLLILFVGIIYLLAKIYSLIQVVKVHKVSWLFYGIQLGSFLLIIFLFIGGVRGGWAHSTRPITLSNAGDYVKKPEEMNIVLNTPFSILKTLKAVALKEVNYFTEEELEARYSVIHQPDPNASFKKLNVVLLILESFGKEHIGALNQDINNGTYKGYTPFLDSLIRKSYTFNHSYSNGRKSIDALPSVITGIPSVGEPFVLSIYSGNRTTSLAQLLGDEGYETAFFHGAPNGSMGFSAYTQLAGIKHYYGKNEYNNDADFDGIWGIWDEPFMKFMAHKIDKMPQPFFA</sequence>
<evidence type="ECO:0000256" key="6">
    <source>
        <dbReference type="SAM" id="Phobius"/>
    </source>
</evidence>
<keyword evidence="4 6" id="KW-1133">Transmembrane helix</keyword>
<feature type="domain" description="Sulfatase N-terminal" evidence="7">
    <location>
        <begin position="274"/>
        <end position="433"/>
    </location>
</feature>
<dbReference type="OrthoDB" id="9777768at2"/>
<feature type="transmembrane region" description="Helical" evidence="6">
    <location>
        <begin position="50"/>
        <end position="74"/>
    </location>
</feature>
<name>A0A4R3VLQ2_9SPHI</name>
<comment type="subcellular location">
    <subcellularLocation>
        <location evidence="1">Cell membrane</location>
        <topology evidence="1">Multi-pass membrane protein</topology>
    </subcellularLocation>
</comment>
<dbReference type="EMBL" id="SMBZ01000080">
    <property type="protein sequence ID" value="TCV05251.1"/>
    <property type="molecule type" value="Genomic_DNA"/>
</dbReference>
<dbReference type="PANTHER" id="PTHR47371:SF3">
    <property type="entry name" value="PHOSPHOGLYCEROL TRANSFERASE I"/>
    <property type="match status" value="1"/>
</dbReference>
<evidence type="ECO:0000256" key="3">
    <source>
        <dbReference type="ARBA" id="ARBA00022692"/>
    </source>
</evidence>
<keyword evidence="2" id="KW-1003">Cell membrane</keyword>
<dbReference type="PANTHER" id="PTHR47371">
    <property type="entry name" value="LIPOTEICHOIC ACID SYNTHASE"/>
    <property type="match status" value="1"/>
</dbReference>
<reference evidence="8 9" key="1">
    <citation type="submission" date="2019-03" db="EMBL/GenBank/DDBJ databases">
        <title>Genomic Encyclopedia of Type Strains, Phase IV (KMG-IV): sequencing the most valuable type-strain genomes for metagenomic binning, comparative biology and taxonomic classification.</title>
        <authorList>
            <person name="Goeker M."/>
        </authorList>
    </citation>
    <scope>NUCLEOTIDE SEQUENCE [LARGE SCALE GENOMIC DNA]</scope>
    <source>
        <strain evidence="8 9">DSM 22362</strain>
    </source>
</reference>
<dbReference type="InterPro" id="IPR050448">
    <property type="entry name" value="OpgB/LTA_synthase_biosynth"/>
</dbReference>
<evidence type="ECO:0000313" key="9">
    <source>
        <dbReference type="Proteomes" id="UP000295197"/>
    </source>
</evidence>
<protein>
    <submittedName>
        <fullName evidence="8">Sulfatase-like protein</fullName>
    </submittedName>
</protein>